<sequence length="61" mass="7347">MNSARFKRQDHLSGHLYLTYMFIILGFQEIYHFLFLVGIMKTIKVKGKVIKKEWIFIIEVI</sequence>
<accession>A0A8B5Y4Q4</accession>
<feature type="transmembrane region" description="Helical" evidence="1">
    <location>
        <begin position="20"/>
        <end position="43"/>
    </location>
</feature>
<keyword evidence="1" id="KW-1133">Transmembrane helix</keyword>
<keyword evidence="1" id="KW-0812">Transmembrane</keyword>
<protein>
    <submittedName>
        <fullName evidence="2">Uncharacterized protein</fullName>
    </submittedName>
</protein>
<evidence type="ECO:0000313" key="3">
    <source>
        <dbReference type="Proteomes" id="UP000317770"/>
    </source>
</evidence>
<dbReference type="Proteomes" id="UP000317770">
    <property type="component" value="Unassembled WGS sequence"/>
</dbReference>
<organism evidence="2 3">
    <name type="scientific">Peribacillus simplex</name>
    <dbReference type="NCBI Taxonomy" id="1478"/>
    <lineage>
        <taxon>Bacteria</taxon>
        <taxon>Bacillati</taxon>
        <taxon>Bacillota</taxon>
        <taxon>Bacilli</taxon>
        <taxon>Bacillales</taxon>
        <taxon>Bacillaceae</taxon>
        <taxon>Peribacillus</taxon>
    </lineage>
</organism>
<name>A0A8B5Y4Q4_9BACI</name>
<gene>
    <name evidence="2" type="ORF">FQP34_02470</name>
</gene>
<reference evidence="2 3" key="1">
    <citation type="submission" date="2019-07" db="EMBL/GenBank/DDBJ databases">
        <title>Genome assembly of Bacillus simplex strain GGC-P6A.</title>
        <authorList>
            <person name="Jennings M.E."/>
            <person name="Barton H.A."/>
        </authorList>
    </citation>
    <scope>NUCLEOTIDE SEQUENCE [LARGE SCALE GENOMIC DNA]</scope>
    <source>
        <strain evidence="2 3">GGC-P6A</strain>
    </source>
</reference>
<dbReference type="AlphaFoldDB" id="A0A8B5Y4Q4"/>
<evidence type="ECO:0000313" key="2">
    <source>
        <dbReference type="EMBL" id="TVX84103.1"/>
    </source>
</evidence>
<dbReference type="EMBL" id="VNKI01000001">
    <property type="protein sequence ID" value="TVX84103.1"/>
    <property type="molecule type" value="Genomic_DNA"/>
</dbReference>
<evidence type="ECO:0000256" key="1">
    <source>
        <dbReference type="SAM" id="Phobius"/>
    </source>
</evidence>
<proteinExistence type="predicted"/>
<comment type="caution">
    <text evidence="2">The sequence shown here is derived from an EMBL/GenBank/DDBJ whole genome shotgun (WGS) entry which is preliminary data.</text>
</comment>
<keyword evidence="1" id="KW-0472">Membrane</keyword>